<dbReference type="SUPFAM" id="SSF57701">
    <property type="entry name" value="Zn2/Cys6 DNA-binding domain"/>
    <property type="match status" value="1"/>
</dbReference>
<dbReference type="GO" id="GO:0000981">
    <property type="term" value="F:DNA-binding transcription factor activity, RNA polymerase II-specific"/>
    <property type="evidence" value="ECO:0007669"/>
    <property type="project" value="InterPro"/>
</dbReference>
<evidence type="ECO:0000256" key="7">
    <source>
        <dbReference type="ARBA" id="ARBA00023242"/>
    </source>
</evidence>
<evidence type="ECO:0000256" key="6">
    <source>
        <dbReference type="ARBA" id="ARBA00023163"/>
    </source>
</evidence>
<evidence type="ECO:0000256" key="3">
    <source>
        <dbReference type="ARBA" id="ARBA00023015"/>
    </source>
</evidence>
<dbReference type="Proteomes" id="UP000288859">
    <property type="component" value="Unassembled WGS sequence"/>
</dbReference>
<proteinExistence type="predicted"/>
<dbReference type="CDD" id="cd00067">
    <property type="entry name" value="GAL4"/>
    <property type="match status" value="1"/>
</dbReference>
<evidence type="ECO:0000256" key="2">
    <source>
        <dbReference type="ARBA" id="ARBA00022723"/>
    </source>
</evidence>
<dbReference type="EMBL" id="NAJM01000008">
    <property type="protein sequence ID" value="RVX73411.1"/>
    <property type="molecule type" value="Genomic_DNA"/>
</dbReference>
<dbReference type="PROSITE" id="PS50048">
    <property type="entry name" value="ZN2_CY6_FUNGAL_2"/>
    <property type="match status" value="1"/>
</dbReference>
<dbReference type="GO" id="GO:0008270">
    <property type="term" value="F:zinc ion binding"/>
    <property type="evidence" value="ECO:0007669"/>
    <property type="project" value="InterPro"/>
</dbReference>
<dbReference type="InterPro" id="IPR036864">
    <property type="entry name" value="Zn2-C6_fun-type_DNA-bd_sf"/>
</dbReference>
<dbReference type="VEuPathDB" id="FungiDB:PV10_00971"/>
<evidence type="ECO:0000256" key="4">
    <source>
        <dbReference type="ARBA" id="ARBA00023026"/>
    </source>
</evidence>
<evidence type="ECO:0000259" key="8">
    <source>
        <dbReference type="PROSITE" id="PS50048"/>
    </source>
</evidence>
<keyword evidence="2" id="KW-0479">Metal-binding</keyword>
<feature type="domain" description="Zn(2)-C6 fungal-type" evidence="8">
    <location>
        <begin position="30"/>
        <end position="60"/>
    </location>
</feature>
<dbReference type="CDD" id="cd12148">
    <property type="entry name" value="fungal_TF_MHR"/>
    <property type="match status" value="1"/>
</dbReference>
<dbReference type="InterPro" id="IPR050815">
    <property type="entry name" value="TF_fung"/>
</dbReference>
<dbReference type="GO" id="GO:0006351">
    <property type="term" value="P:DNA-templated transcription"/>
    <property type="evidence" value="ECO:0007669"/>
    <property type="project" value="InterPro"/>
</dbReference>
<dbReference type="Gene3D" id="4.10.240.10">
    <property type="entry name" value="Zn(2)-C6 fungal-type DNA-binding domain"/>
    <property type="match status" value="1"/>
</dbReference>
<dbReference type="PANTHER" id="PTHR47338:SF27">
    <property type="entry name" value="ZN(II)2CYS6 TRANSCRIPTION FACTOR (EUROFUNG)"/>
    <property type="match status" value="1"/>
</dbReference>
<evidence type="ECO:0000313" key="9">
    <source>
        <dbReference type="EMBL" id="RVX73411.1"/>
    </source>
</evidence>
<evidence type="ECO:0000256" key="5">
    <source>
        <dbReference type="ARBA" id="ARBA00023125"/>
    </source>
</evidence>
<dbReference type="PANTHER" id="PTHR47338">
    <property type="entry name" value="ZN(II)2CYS6 TRANSCRIPTION FACTOR (EUROFUNG)-RELATED"/>
    <property type="match status" value="1"/>
</dbReference>
<dbReference type="AlphaFoldDB" id="A0A438NCN5"/>
<dbReference type="PROSITE" id="PS00463">
    <property type="entry name" value="ZN2_CY6_FUNGAL_1"/>
    <property type="match status" value="1"/>
</dbReference>
<comment type="caution">
    <text evidence="9">The sequence shown here is derived from an EMBL/GenBank/DDBJ whole genome shotgun (WGS) entry which is preliminary data.</text>
</comment>
<keyword evidence="7" id="KW-0539">Nucleus</keyword>
<protein>
    <recommendedName>
        <fullName evidence="8">Zn(2)-C6 fungal-type domain-containing protein</fullName>
    </recommendedName>
</protein>
<keyword evidence="3" id="KW-0805">Transcription regulation</keyword>
<evidence type="ECO:0000313" key="10">
    <source>
        <dbReference type="Proteomes" id="UP000288859"/>
    </source>
</evidence>
<dbReference type="InterPro" id="IPR007219">
    <property type="entry name" value="XnlR_reg_dom"/>
</dbReference>
<dbReference type="Pfam" id="PF04082">
    <property type="entry name" value="Fungal_trans"/>
    <property type="match status" value="1"/>
</dbReference>
<comment type="subcellular location">
    <subcellularLocation>
        <location evidence="1">Nucleus</location>
    </subcellularLocation>
</comment>
<keyword evidence="6" id="KW-0804">Transcription</keyword>
<keyword evidence="5" id="KW-0238">DNA-binding</keyword>
<dbReference type="GO" id="GO:0005634">
    <property type="term" value="C:nucleus"/>
    <property type="evidence" value="ECO:0007669"/>
    <property type="project" value="UniProtKB-SubCell"/>
</dbReference>
<organism evidence="9 10">
    <name type="scientific">Exophiala mesophila</name>
    <name type="common">Black yeast-like fungus</name>
    <dbReference type="NCBI Taxonomy" id="212818"/>
    <lineage>
        <taxon>Eukaryota</taxon>
        <taxon>Fungi</taxon>
        <taxon>Dikarya</taxon>
        <taxon>Ascomycota</taxon>
        <taxon>Pezizomycotina</taxon>
        <taxon>Eurotiomycetes</taxon>
        <taxon>Chaetothyriomycetidae</taxon>
        <taxon>Chaetothyriales</taxon>
        <taxon>Herpotrichiellaceae</taxon>
        <taxon>Exophiala</taxon>
    </lineage>
</organism>
<dbReference type="InterPro" id="IPR001138">
    <property type="entry name" value="Zn2Cys6_DnaBD"/>
</dbReference>
<name>A0A438NCN5_EXOME</name>
<reference evidence="9 10" key="1">
    <citation type="submission" date="2017-03" db="EMBL/GenBank/DDBJ databases">
        <title>Genomes of endolithic fungi from Antarctica.</title>
        <authorList>
            <person name="Coleine C."/>
            <person name="Masonjones S."/>
            <person name="Stajich J.E."/>
        </authorList>
    </citation>
    <scope>NUCLEOTIDE SEQUENCE [LARGE SCALE GENOMIC DNA]</scope>
    <source>
        <strain evidence="9 10">CCFEE 6314</strain>
    </source>
</reference>
<dbReference type="SMART" id="SM00066">
    <property type="entry name" value="GAL4"/>
    <property type="match status" value="1"/>
</dbReference>
<dbReference type="GO" id="GO:0003677">
    <property type="term" value="F:DNA binding"/>
    <property type="evidence" value="ECO:0007669"/>
    <property type="project" value="UniProtKB-KW"/>
</dbReference>
<evidence type="ECO:0000256" key="1">
    <source>
        <dbReference type="ARBA" id="ARBA00004123"/>
    </source>
</evidence>
<dbReference type="OrthoDB" id="424974at2759"/>
<dbReference type="Pfam" id="PF00172">
    <property type="entry name" value="Zn_clus"/>
    <property type="match status" value="1"/>
</dbReference>
<gene>
    <name evidence="9" type="ORF">B0A52_03053</name>
</gene>
<keyword evidence="4" id="KW-0843">Virulence</keyword>
<accession>A0A438NCN5</accession>
<sequence length="637" mass="72313">MSRPESSPPNLASAENYERGDKVLTRIRRACVNCRRKKVRCSGERPVCAYCARLFQTCSYADESRSPTYYNHAAGSITSNNDSSFNYDQSISVLKAESSGRSPVETQLASIESSIRNRAPCDTDEQFVLDNSLTAIVVKANTSNSLDRGVRKSGYDSTYDVDLDTVSQERDLDDSSTIPIHWLTLAADVYFQYCHNQPYSLFHEASFRKSLVNGTVPRYLCLAFVATARRFSTPGSFSKQDADTIYPNLKPFEREQQRRVFWSYYLLDKLICCGRERSPTLREEDCKLQMPSNEQAYRQGADHPTPTLGLLVGDAPIVTSLQPLSHFALLILMSATLNRVVQYTLRGDKSHQAVVPWSSTSPYTALGTTLLRIRQNFPINQGVNDTRTRPFPDNAKHQQIVGPLMYARALFHLSGCLLHHPFLLQQRIFNDTSRVPLDFLDRAWTSSRSHAEALSRLQDEQALDCYVTVSSFRGYCIMVAGSIHLLYLCDKRKEVQRSSLQHYNDGLNFLQDMSRYWKAAARMSARLQRLRKYAASSQRLLDFENGKNHLPRLTALWESVDNWDAPTSCPSPNLPPSEEPMPPYQSEDLLDFFEISNPDFFPTSNDGRQENLTIRDPLGTHTTDNTANFPVEETAWM</sequence>